<evidence type="ECO:0000256" key="1">
    <source>
        <dbReference type="SAM" id="Phobius"/>
    </source>
</evidence>
<dbReference type="EMBL" id="DF967972">
    <property type="protein sequence ID" value="GAP12441.1"/>
    <property type="molecule type" value="Genomic_DNA"/>
</dbReference>
<evidence type="ECO:0000313" key="2">
    <source>
        <dbReference type="EMBL" id="GAP12441.1"/>
    </source>
</evidence>
<name>A0A0S7BBI3_9CHLR</name>
<keyword evidence="3" id="KW-1185">Reference proteome</keyword>
<dbReference type="RefSeq" id="WP_075071866.1">
    <property type="nucleotide sequence ID" value="NZ_DF967972.1"/>
</dbReference>
<gene>
    <name evidence="2" type="ORF">LARV_00176</name>
</gene>
<keyword evidence="1" id="KW-0812">Transmembrane</keyword>
<keyword evidence="1" id="KW-0472">Membrane</keyword>
<feature type="transmembrane region" description="Helical" evidence="1">
    <location>
        <begin position="46"/>
        <end position="68"/>
    </location>
</feature>
<keyword evidence="1" id="KW-1133">Transmembrane helix</keyword>
<reference evidence="2" key="1">
    <citation type="submission" date="2015-07" db="EMBL/GenBank/DDBJ databases">
        <title>Draft Genome Sequences of Anaerolinea thermolimosa IMO-1, Bellilinea caldifistulae GOMI-1, Leptolinea tardivitalis YMTK-2, Levilinea saccharolytica KIBI-1,Longilinea arvoryzae KOME-1, Previously Described as Members of the Anaerolineaceae (Chloroflexi).</title>
        <authorList>
            <person name="Sekiguchi Y."/>
            <person name="Ohashi A."/>
            <person name="Matsuura N."/>
            <person name="Tourlousse M.D."/>
        </authorList>
    </citation>
    <scope>NUCLEOTIDE SEQUENCE [LARGE SCALE GENOMIC DNA]</scope>
    <source>
        <strain evidence="2">KOME-1</strain>
    </source>
</reference>
<accession>A0A0S7BBI3</accession>
<sequence>MTSKNQANLLDSAVAERVPASLDLTPRILSKIRSEKRTMMNPKLKLASTLLIVVLAVLAITTIVYAVYHIFINDPGLQAVQEAGLDTDLNVSAQPTVLPTATPLVEPQAPVPVALSQTRAGVTLTLDWIYLDEMRLGLGMSCADLPQGLELGAPRVSFGAATVMQPRGWTLRMNDAGGSLEYASYQVVHADEVAGALNLSIDVALQQPDGAVLDTFHFDLNDIPVYAPQDIRLQQTYAVRLNAVEVRLEGVRVSETTTRAILCYDAAVASVKAANVSLDGGPETALDAARGLELNGSSCAELTFPAGSAGDEKQLLLRVTELAAADGSVISGPWDLYTDLPQRSAYDSAAAPQPTAAPLGEQTLGDVTVSLDWFFVDAKRAAVGYTLRGLPDLPDATSVYGTIALSDAAGAMLGGAGIGSSTIERVDGQPGVLRGVYSIGFQQPLTGPEATFKLDITLDGSQTNSVLGYIPSSPEATPWPAGVYPPALPDRLVGTYHFEFSAPVHPMTEVDDVPAVTAGDIEMTIPYVEMTASTTEVMLCFDKPTAEDWWVMEAELRDAAGNTAKEGGGSMLYDADFQLPPRFREGWSVPEAIQSAAHGRCLRISFLLGHGGRSGPLTLTINSMEISQPEVIPNDQIRAAQEKLKAQGIEMNYYSVSTGSGGGGGPRFTSLPAGMSFEEAYRKFTEALGYVHAGPWVFRLQVAP</sequence>
<proteinExistence type="predicted"/>
<evidence type="ECO:0000313" key="3">
    <source>
        <dbReference type="Proteomes" id="UP000055060"/>
    </source>
</evidence>
<dbReference type="AlphaFoldDB" id="A0A0S7BBI3"/>
<organism evidence="2">
    <name type="scientific">Longilinea arvoryzae</name>
    <dbReference type="NCBI Taxonomy" id="360412"/>
    <lineage>
        <taxon>Bacteria</taxon>
        <taxon>Bacillati</taxon>
        <taxon>Chloroflexota</taxon>
        <taxon>Anaerolineae</taxon>
        <taxon>Anaerolineales</taxon>
        <taxon>Anaerolineaceae</taxon>
        <taxon>Longilinea</taxon>
    </lineage>
</organism>
<protein>
    <submittedName>
        <fullName evidence="2">Uncharacterized protein</fullName>
    </submittedName>
</protein>
<dbReference type="Proteomes" id="UP000055060">
    <property type="component" value="Unassembled WGS sequence"/>
</dbReference>
<dbReference type="STRING" id="360412.LARV_00176"/>